<dbReference type="InterPro" id="IPR011008">
    <property type="entry name" value="Dimeric_a/b-barrel"/>
</dbReference>
<protein>
    <recommendedName>
        <fullName evidence="1">ABM domain-containing protein</fullName>
    </recommendedName>
</protein>
<dbReference type="EMBL" id="MVHV01000003">
    <property type="protein sequence ID" value="ORA84834.1"/>
    <property type="molecule type" value="Genomic_DNA"/>
</dbReference>
<feature type="domain" description="ABM" evidence="1">
    <location>
        <begin position="7"/>
        <end position="100"/>
    </location>
</feature>
<gene>
    <name evidence="2" type="ORF">BST29_04605</name>
</gene>
<name>A0ABX3SX51_MYCMA</name>
<dbReference type="RefSeq" id="WP_071511007.1">
    <property type="nucleotide sequence ID" value="NZ_CP060015.1"/>
</dbReference>
<accession>A0ABX3SX51</accession>
<proteinExistence type="predicted"/>
<dbReference type="Gene3D" id="3.30.70.100">
    <property type="match status" value="1"/>
</dbReference>
<keyword evidence="3" id="KW-1185">Reference proteome</keyword>
<dbReference type="Proteomes" id="UP000243140">
    <property type="component" value="Unassembled WGS sequence"/>
</dbReference>
<evidence type="ECO:0000259" key="1">
    <source>
        <dbReference type="PROSITE" id="PS51725"/>
    </source>
</evidence>
<comment type="caution">
    <text evidence="2">The sequence shown here is derived from an EMBL/GenBank/DDBJ whole genome shotgun (WGS) entry which is preliminary data.</text>
</comment>
<dbReference type="PROSITE" id="PS51725">
    <property type="entry name" value="ABM"/>
    <property type="match status" value="1"/>
</dbReference>
<evidence type="ECO:0000313" key="2">
    <source>
        <dbReference type="EMBL" id="ORA84834.1"/>
    </source>
</evidence>
<dbReference type="InterPro" id="IPR007138">
    <property type="entry name" value="ABM_dom"/>
</dbReference>
<dbReference type="Pfam" id="PF03992">
    <property type="entry name" value="ABM"/>
    <property type="match status" value="1"/>
</dbReference>
<evidence type="ECO:0000313" key="3">
    <source>
        <dbReference type="Proteomes" id="UP000243140"/>
    </source>
</evidence>
<dbReference type="SUPFAM" id="SSF54909">
    <property type="entry name" value="Dimeric alpha+beta barrel"/>
    <property type="match status" value="1"/>
</dbReference>
<reference evidence="2 3" key="1">
    <citation type="submission" date="2017-02" db="EMBL/GenBank/DDBJ databases">
        <title>The new phylogeny of genus Mycobacterium.</title>
        <authorList>
            <person name="Tortoli E."/>
            <person name="Trovato A."/>
            <person name="Cirillo D.M."/>
        </authorList>
    </citation>
    <scope>NUCLEOTIDE SEQUENCE [LARGE SCALE GENOMIC DNA]</scope>
    <source>
        <strain evidence="2 3">IP1130001</strain>
    </source>
</reference>
<organism evidence="2 3">
    <name type="scientific">Mycobacterium malmoense</name>
    <dbReference type="NCBI Taxonomy" id="1780"/>
    <lineage>
        <taxon>Bacteria</taxon>
        <taxon>Bacillati</taxon>
        <taxon>Actinomycetota</taxon>
        <taxon>Actinomycetes</taxon>
        <taxon>Mycobacteriales</taxon>
        <taxon>Mycobacteriaceae</taxon>
        <taxon>Mycobacterium</taxon>
    </lineage>
</organism>
<sequence length="124" mass="12737">MSAATRVGRLMTMTAQTGRGTELAAALIAVADSLRDFSGCEAYLISHDRADPDTVYLVEIWADEAAAAAALDAARTATGDGVSIADVLAMLADQPHRVDLVLRGGVGLAVDQKPGSASNVEKAP</sequence>